<sequence>MSTDVAAPSSPEIHGGIASQRAYKACDVCRKRKSRCTVGSGATKCQRCLREGRACVFPEHRYKQKPRRARQSRETSNHSASIMHGNNNLTEHATAGPGNPCPSADGLAESVMRTVVLSGNDARDLLFSAVREDRETHLSAHGVRPNLSAPSLACTAEESPYVVPAVEFMTLPGAGGATRSRYIHDRLWAHIQHLLLRLVLGQEKLSKGKLRTLGSLEALLLLTEWHPRGLAFPPPMDGWDSALLHHSEQDGGRLPTTSAEQVRDRWAEDVVRPARRFDQMSWMLLGNAMTLACDMGVFNQSAVEQSTLSRWTAEHDQERAERLRGLIYI</sequence>
<dbReference type="InterPro" id="IPR001138">
    <property type="entry name" value="Zn2Cys6_DnaBD"/>
</dbReference>
<accession>A0AAV9PSJ5</accession>
<feature type="compositionally biased region" description="Polar residues" evidence="2">
    <location>
        <begin position="77"/>
        <end position="91"/>
    </location>
</feature>
<dbReference type="Proteomes" id="UP001337655">
    <property type="component" value="Unassembled WGS sequence"/>
</dbReference>
<keyword evidence="5" id="KW-1185">Reference proteome</keyword>
<dbReference type="GeneID" id="89922286"/>
<dbReference type="PROSITE" id="PS00463">
    <property type="entry name" value="ZN2_CY6_FUNGAL_1"/>
    <property type="match status" value="1"/>
</dbReference>
<dbReference type="CDD" id="cd00067">
    <property type="entry name" value="GAL4"/>
    <property type="match status" value="1"/>
</dbReference>
<evidence type="ECO:0000313" key="4">
    <source>
        <dbReference type="EMBL" id="KAK5175797.1"/>
    </source>
</evidence>
<dbReference type="AlphaFoldDB" id="A0AAV9PSJ5"/>
<proteinExistence type="predicted"/>
<dbReference type="PANTHER" id="PTHR31644:SF2">
    <property type="entry name" value="TRANSCRIPTIONAL ACTIVATOR ARO80-RELATED"/>
    <property type="match status" value="1"/>
</dbReference>
<name>A0AAV9PSJ5_9PEZI</name>
<comment type="caution">
    <text evidence="4">The sequence shown here is derived from an EMBL/GenBank/DDBJ whole genome shotgun (WGS) entry which is preliminary data.</text>
</comment>
<reference evidence="4 5" key="1">
    <citation type="submission" date="2023-08" db="EMBL/GenBank/DDBJ databases">
        <title>Black Yeasts Isolated from many extreme environments.</title>
        <authorList>
            <person name="Coleine C."/>
            <person name="Stajich J.E."/>
            <person name="Selbmann L."/>
        </authorList>
    </citation>
    <scope>NUCLEOTIDE SEQUENCE [LARGE SCALE GENOMIC DNA]</scope>
    <source>
        <strain evidence="4 5">CCFEE 5935</strain>
    </source>
</reference>
<organism evidence="4 5">
    <name type="scientific">Saxophila tyrrhenica</name>
    <dbReference type="NCBI Taxonomy" id="1690608"/>
    <lineage>
        <taxon>Eukaryota</taxon>
        <taxon>Fungi</taxon>
        <taxon>Dikarya</taxon>
        <taxon>Ascomycota</taxon>
        <taxon>Pezizomycotina</taxon>
        <taxon>Dothideomycetes</taxon>
        <taxon>Dothideomycetidae</taxon>
        <taxon>Mycosphaerellales</taxon>
        <taxon>Extremaceae</taxon>
        <taxon>Saxophila</taxon>
    </lineage>
</organism>
<dbReference type="SUPFAM" id="SSF57701">
    <property type="entry name" value="Zn2/Cys6 DNA-binding domain"/>
    <property type="match status" value="1"/>
</dbReference>
<evidence type="ECO:0000259" key="3">
    <source>
        <dbReference type="PROSITE" id="PS50048"/>
    </source>
</evidence>
<evidence type="ECO:0000256" key="1">
    <source>
        <dbReference type="ARBA" id="ARBA00023242"/>
    </source>
</evidence>
<dbReference type="EMBL" id="JAVRRT010000001">
    <property type="protein sequence ID" value="KAK5175797.1"/>
    <property type="molecule type" value="Genomic_DNA"/>
</dbReference>
<dbReference type="PROSITE" id="PS50048">
    <property type="entry name" value="ZN2_CY6_FUNGAL_2"/>
    <property type="match status" value="1"/>
</dbReference>
<protein>
    <recommendedName>
        <fullName evidence="3">Zn(2)-C6 fungal-type domain-containing protein</fullName>
    </recommendedName>
</protein>
<dbReference type="SMART" id="SM00066">
    <property type="entry name" value="GAL4"/>
    <property type="match status" value="1"/>
</dbReference>
<evidence type="ECO:0000313" key="5">
    <source>
        <dbReference type="Proteomes" id="UP001337655"/>
    </source>
</evidence>
<dbReference type="GO" id="GO:0005634">
    <property type="term" value="C:nucleus"/>
    <property type="evidence" value="ECO:0007669"/>
    <property type="project" value="TreeGrafter"/>
</dbReference>
<dbReference type="RefSeq" id="XP_064664435.1">
    <property type="nucleotide sequence ID" value="XM_064798201.1"/>
</dbReference>
<dbReference type="InterPro" id="IPR052780">
    <property type="entry name" value="AAA_Catabolism_Regulators"/>
</dbReference>
<dbReference type="GO" id="GO:0008270">
    <property type="term" value="F:zinc ion binding"/>
    <property type="evidence" value="ECO:0007669"/>
    <property type="project" value="InterPro"/>
</dbReference>
<dbReference type="PANTHER" id="PTHR31644">
    <property type="entry name" value="TRANSCRIPTIONAL ACTIVATOR ARO80-RELATED"/>
    <property type="match status" value="1"/>
</dbReference>
<dbReference type="InterPro" id="IPR036864">
    <property type="entry name" value="Zn2-C6_fun-type_DNA-bd_sf"/>
</dbReference>
<keyword evidence="1" id="KW-0539">Nucleus</keyword>
<dbReference type="Pfam" id="PF00172">
    <property type="entry name" value="Zn_clus"/>
    <property type="match status" value="1"/>
</dbReference>
<evidence type="ECO:0000256" key="2">
    <source>
        <dbReference type="SAM" id="MobiDB-lite"/>
    </source>
</evidence>
<dbReference type="Gene3D" id="4.10.240.10">
    <property type="entry name" value="Zn(2)-C6 fungal-type DNA-binding domain"/>
    <property type="match status" value="1"/>
</dbReference>
<gene>
    <name evidence="4" type="ORF">LTR77_000937</name>
</gene>
<dbReference type="GO" id="GO:0000981">
    <property type="term" value="F:DNA-binding transcription factor activity, RNA polymerase II-specific"/>
    <property type="evidence" value="ECO:0007669"/>
    <property type="project" value="InterPro"/>
</dbReference>
<feature type="region of interest" description="Disordered" evidence="2">
    <location>
        <begin position="62"/>
        <end position="95"/>
    </location>
</feature>
<feature type="domain" description="Zn(2)-C6 fungal-type" evidence="3">
    <location>
        <begin position="25"/>
        <end position="57"/>
    </location>
</feature>